<dbReference type="Proteomes" id="UP000324800">
    <property type="component" value="Unassembled WGS sequence"/>
</dbReference>
<dbReference type="AlphaFoldDB" id="A0A5J4SLN9"/>
<evidence type="ECO:0000313" key="2">
    <source>
        <dbReference type="Proteomes" id="UP000324800"/>
    </source>
</evidence>
<evidence type="ECO:0000313" key="1">
    <source>
        <dbReference type="EMBL" id="KAA6346263.1"/>
    </source>
</evidence>
<reference evidence="1 2" key="1">
    <citation type="submission" date="2019-03" db="EMBL/GenBank/DDBJ databases">
        <title>Single cell metagenomics reveals metabolic interactions within the superorganism composed of flagellate Streblomastix strix and complex community of Bacteroidetes bacteria on its surface.</title>
        <authorList>
            <person name="Treitli S.C."/>
            <person name="Kolisko M."/>
            <person name="Husnik F."/>
            <person name="Keeling P."/>
            <person name="Hampl V."/>
        </authorList>
    </citation>
    <scope>NUCLEOTIDE SEQUENCE [LARGE SCALE GENOMIC DNA]</scope>
    <source>
        <strain evidence="1">ST1C</strain>
    </source>
</reference>
<dbReference type="EMBL" id="SNRW01040144">
    <property type="protein sequence ID" value="KAA6346263.1"/>
    <property type="molecule type" value="Genomic_DNA"/>
</dbReference>
<comment type="caution">
    <text evidence="1">The sequence shown here is derived from an EMBL/GenBank/DDBJ whole genome shotgun (WGS) entry which is preliminary data.</text>
</comment>
<protein>
    <submittedName>
        <fullName evidence="1">Uncharacterized protein</fullName>
    </submittedName>
</protein>
<name>A0A5J4SLN9_9EUKA</name>
<gene>
    <name evidence="1" type="ORF">EZS28_052105</name>
</gene>
<sequence>TSGGCGAETDLEIIHDMIDTQNIFRQLTYGEELHKPEQSAQLTLLKGSLEQIEVEGGFEEIEAQLENKGRSERRVYQPVQYTIDNTNPNREIIHIDFDYEDDDESQNDDEIEQ</sequence>
<feature type="non-terminal residue" evidence="1">
    <location>
        <position position="1"/>
    </location>
</feature>
<accession>A0A5J4SLN9</accession>
<organism evidence="1 2">
    <name type="scientific">Streblomastix strix</name>
    <dbReference type="NCBI Taxonomy" id="222440"/>
    <lineage>
        <taxon>Eukaryota</taxon>
        <taxon>Metamonada</taxon>
        <taxon>Preaxostyla</taxon>
        <taxon>Oxymonadida</taxon>
        <taxon>Streblomastigidae</taxon>
        <taxon>Streblomastix</taxon>
    </lineage>
</organism>
<proteinExistence type="predicted"/>